<dbReference type="PANTHER" id="PTHR31339:SF46">
    <property type="entry name" value="POLYGALACTURONASE-RELATED"/>
    <property type="match status" value="1"/>
</dbReference>
<dbReference type="Proteomes" id="UP001190926">
    <property type="component" value="Unassembled WGS sequence"/>
</dbReference>
<evidence type="ECO:0000313" key="2">
    <source>
        <dbReference type="EMBL" id="KAH6821230.1"/>
    </source>
</evidence>
<organism evidence="2 3">
    <name type="scientific">Perilla frutescens var. hirtella</name>
    <name type="common">Perilla citriodora</name>
    <name type="synonym">Perilla setoyensis</name>
    <dbReference type="NCBI Taxonomy" id="608512"/>
    <lineage>
        <taxon>Eukaryota</taxon>
        <taxon>Viridiplantae</taxon>
        <taxon>Streptophyta</taxon>
        <taxon>Embryophyta</taxon>
        <taxon>Tracheophyta</taxon>
        <taxon>Spermatophyta</taxon>
        <taxon>Magnoliopsida</taxon>
        <taxon>eudicotyledons</taxon>
        <taxon>Gunneridae</taxon>
        <taxon>Pentapetalae</taxon>
        <taxon>asterids</taxon>
        <taxon>lamiids</taxon>
        <taxon>Lamiales</taxon>
        <taxon>Lamiaceae</taxon>
        <taxon>Nepetoideae</taxon>
        <taxon>Elsholtzieae</taxon>
        <taxon>Perilla</taxon>
    </lineage>
</organism>
<dbReference type="InterPro" id="IPR012334">
    <property type="entry name" value="Pectin_lyas_fold"/>
</dbReference>
<dbReference type="AlphaFoldDB" id="A0AAD4P037"/>
<comment type="caution">
    <text evidence="2">The sequence shown here is derived from an EMBL/GenBank/DDBJ whole genome shotgun (WGS) entry which is preliminary data.</text>
</comment>
<dbReference type="InterPro" id="IPR011050">
    <property type="entry name" value="Pectin_lyase_fold/virulence"/>
</dbReference>
<keyword evidence="1" id="KW-1133">Transmembrane helix</keyword>
<dbReference type="GO" id="GO:0016829">
    <property type="term" value="F:lyase activity"/>
    <property type="evidence" value="ECO:0007669"/>
    <property type="project" value="UniProtKB-KW"/>
</dbReference>
<feature type="non-terminal residue" evidence="2">
    <location>
        <position position="140"/>
    </location>
</feature>
<dbReference type="InterPro" id="IPR051801">
    <property type="entry name" value="GH28_Enzymes"/>
</dbReference>
<dbReference type="PANTHER" id="PTHR31339">
    <property type="entry name" value="PECTIN LYASE-RELATED"/>
    <property type="match status" value="1"/>
</dbReference>
<keyword evidence="1" id="KW-0472">Membrane</keyword>
<name>A0AAD4P037_PERFH</name>
<accession>A0AAD4P037</accession>
<dbReference type="SUPFAM" id="SSF51126">
    <property type="entry name" value="Pectin lyase-like"/>
    <property type="match status" value="1"/>
</dbReference>
<keyword evidence="1" id="KW-0812">Transmembrane</keyword>
<protein>
    <submittedName>
        <fullName evidence="2">Pectin lyase-like superfamily protein</fullName>
    </submittedName>
</protein>
<keyword evidence="3" id="KW-1185">Reference proteome</keyword>
<evidence type="ECO:0000313" key="3">
    <source>
        <dbReference type="Proteomes" id="UP001190926"/>
    </source>
</evidence>
<sequence length="140" mass="15828">MVDSSRFSRSSSFRPDSRRTLLEWIPPFLSSHRTLFAFIWAVGFFFIISWQRVAVDRFCAPPARPIPRLRPLVFNLTDFGAVGDGLTVNTMAFEKAVLEIRRRGGGQLNVEAGRWLTAPFNLTSHMTLFLAQNAVILGID</sequence>
<dbReference type="Gene3D" id="2.160.20.10">
    <property type="entry name" value="Single-stranded right-handed beta-helix, Pectin lyase-like"/>
    <property type="match status" value="1"/>
</dbReference>
<feature type="transmembrane region" description="Helical" evidence="1">
    <location>
        <begin position="35"/>
        <end position="55"/>
    </location>
</feature>
<gene>
    <name evidence="2" type="ORF">C2S53_008050</name>
</gene>
<reference evidence="2 3" key="1">
    <citation type="journal article" date="2021" name="Nat. Commun.">
        <title>Incipient diploidization of the medicinal plant Perilla within 10,000 years.</title>
        <authorList>
            <person name="Zhang Y."/>
            <person name="Shen Q."/>
            <person name="Leng L."/>
            <person name="Zhang D."/>
            <person name="Chen S."/>
            <person name="Shi Y."/>
            <person name="Ning Z."/>
            <person name="Chen S."/>
        </authorList>
    </citation>
    <scope>NUCLEOTIDE SEQUENCE [LARGE SCALE GENOMIC DNA]</scope>
    <source>
        <strain evidence="3">cv. PC099</strain>
    </source>
</reference>
<dbReference type="EMBL" id="SDAM02002340">
    <property type="protein sequence ID" value="KAH6821230.1"/>
    <property type="molecule type" value="Genomic_DNA"/>
</dbReference>
<evidence type="ECO:0000256" key="1">
    <source>
        <dbReference type="SAM" id="Phobius"/>
    </source>
</evidence>
<proteinExistence type="predicted"/>